<organism evidence="2 3">
    <name type="scientific">Rhamnella rubrinervis</name>
    <dbReference type="NCBI Taxonomy" id="2594499"/>
    <lineage>
        <taxon>Eukaryota</taxon>
        <taxon>Viridiplantae</taxon>
        <taxon>Streptophyta</taxon>
        <taxon>Embryophyta</taxon>
        <taxon>Tracheophyta</taxon>
        <taxon>Spermatophyta</taxon>
        <taxon>Magnoliopsida</taxon>
        <taxon>eudicotyledons</taxon>
        <taxon>Gunneridae</taxon>
        <taxon>Pentapetalae</taxon>
        <taxon>rosids</taxon>
        <taxon>fabids</taxon>
        <taxon>Rosales</taxon>
        <taxon>Rhamnaceae</taxon>
        <taxon>rhamnoid group</taxon>
        <taxon>Rhamneae</taxon>
        <taxon>Rhamnella</taxon>
    </lineage>
</organism>
<feature type="region of interest" description="Disordered" evidence="1">
    <location>
        <begin position="18"/>
        <end position="45"/>
    </location>
</feature>
<evidence type="ECO:0000313" key="3">
    <source>
        <dbReference type="Proteomes" id="UP000796880"/>
    </source>
</evidence>
<sequence length="88" mass="10024">MSLEPMLFQTNIGTELQQAKVETKSSSDESHQRIKKGDMVDGELPHHMTVPTLASFPHAMEASLEDDEYEDPEDLKEEEDLEEFSIDD</sequence>
<feature type="compositionally biased region" description="Basic and acidic residues" evidence="1">
    <location>
        <begin position="21"/>
        <end position="45"/>
    </location>
</feature>
<dbReference type="Proteomes" id="UP000796880">
    <property type="component" value="Unassembled WGS sequence"/>
</dbReference>
<comment type="caution">
    <text evidence="2">The sequence shown here is derived from an EMBL/GenBank/DDBJ whole genome shotgun (WGS) entry which is preliminary data.</text>
</comment>
<keyword evidence="3" id="KW-1185">Reference proteome</keyword>
<dbReference type="EMBL" id="VOIH02000007">
    <property type="protein sequence ID" value="KAF3442897.1"/>
    <property type="molecule type" value="Genomic_DNA"/>
</dbReference>
<protein>
    <submittedName>
        <fullName evidence="2">Uncharacterized protein</fullName>
    </submittedName>
</protein>
<reference evidence="2" key="1">
    <citation type="submission" date="2020-03" db="EMBL/GenBank/DDBJ databases">
        <title>A high-quality chromosome-level genome assembly of a woody plant with both climbing and erect habits, Rhamnella rubrinervis.</title>
        <authorList>
            <person name="Lu Z."/>
            <person name="Yang Y."/>
            <person name="Zhu X."/>
            <person name="Sun Y."/>
        </authorList>
    </citation>
    <scope>NUCLEOTIDE SEQUENCE</scope>
    <source>
        <strain evidence="2">BYM</strain>
        <tissue evidence="2">Leaf</tissue>
    </source>
</reference>
<evidence type="ECO:0000256" key="1">
    <source>
        <dbReference type="SAM" id="MobiDB-lite"/>
    </source>
</evidence>
<feature type="region of interest" description="Disordered" evidence="1">
    <location>
        <begin position="63"/>
        <end position="88"/>
    </location>
</feature>
<accession>A0A8K0MDR7</accession>
<evidence type="ECO:0000313" key="2">
    <source>
        <dbReference type="EMBL" id="KAF3442897.1"/>
    </source>
</evidence>
<dbReference type="AlphaFoldDB" id="A0A8K0MDR7"/>
<name>A0A8K0MDR7_9ROSA</name>
<proteinExistence type="predicted"/>
<gene>
    <name evidence="2" type="ORF">FNV43_RR16815</name>
</gene>